<accession>A0AAD8NKM0</accession>
<feature type="compositionally biased region" description="Polar residues" evidence="1">
    <location>
        <begin position="135"/>
        <end position="144"/>
    </location>
</feature>
<feature type="compositionally biased region" description="Low complexity" evidence="1">
    <location>
        <begin position="101"/>
        <end position="125"/>
    </location>
</feature>
<sequence>MEITKDSLFDLFIPSASTIADLLLPPAAADLLQLPPAVAARLLCCCRRPPLTCCSAAIDYIMGKLKTKNSFFKRKDVGENDIANKRKKALTSHTNDIIEPENQQHVTQEVENQQQNVTQEPENQQDPNVFEAPQGPQSNTNEVDLNNLERDPAKRIQMWNYPVDLREQVRRAYLSLGPFQLHLKEYPSDDTLKDAKGKEAKGKEAKGKDATVLRIVPVEERKLGIVLRSAHVRQVLDMYMSMGALGSKAGKDTVEAIMAGWKEKATTFMLKKK</sequence>
<keyword evidence="3" id="KW-1185">Reference proteome</keyword>
<feature type="region of interest" description="Disordered" evidence="1">
    <location>
        <begin position="84"/>
        <end position="144"/>
    </location>
</feature>
<dbReference type="AlphaFoldDB" id="A0AAD8NKM0"/>
<dbReference type="Proteomes" id="UP001229421">
    <property type="component" value="Unassembled WGS sequence"/>
</dbReference>
<organism evidence="2 3">
    <name type="scientific">Tagetes erecta</name>
    <name type="common">African marigold</name>
    <dbReference type="NCBI Taxonomy" id="13708"/>
    <lineage>
        <taxon>Eukaryota</taxon>
        <taxon>Viridiplantae</taxon>
        <taxon>Streptophyta</taxon>
        <taxon>Embryophyta</taxon>
        <taxon>Tracheophyta</taxon>
        <taxon>Spermatophyta</taxon>
        <taxon>Magnoliopsida</taxon>
        <taxon>eudicotyledons</taxon>
        <taxon>Gunneridae</taxon>
        <taxon>Pentapetalae</taxon>
        <taxon>asterids</taxon>
        <taxon>campanulids</taxon>
        <taxon>Asterales</taxon>
        <taxon>Asteraceae</taxon>
        <taxon>Asteroideae</taxon>
        <taxon>Heliantheae alliance</taxon>
        <taxon>Tageteae</taxon>
        <taxon>Tagetes</taxon>
    </lineage>
</organism>
<protein>
    <submittedName>
        <fullName evidence="2">Uncharacterized protein</fullName>
    </submittedName>
</protein>
<proteinExistence type="predicted"/>
<comment type="caution">
    <text evidence="2">The sequence shown here is derived from an EMBL/GenBank/DDBJ whole genome shotgun (WGS) entry which is preliminary data.</text>
</comment>
<evidence type="ECO:0000313" key="2">
    <source>
        <dbReference type="EMBL" id="KAK1413074.1"/>
    </source>
</evidence>
<evidence type="ECO:0000256" key="1">
    <source>
        <dbReference type="SAM" id="MobiDB-lite"/>
    </source>
</evidence>
<name>A0AAD8NKM0_TARER</name>
<gene>
    <name evidence="2" type="ORF">QVD17_34806</name>
</gene>
<dbReference type="EMBL" id="JAUHHV010000009">
    <property type="protein sequence ID" value="KAK1413074.1"/>
    <property type="molecule type" value="Genomic_DNA"/>
</dbReference>
<reference evidence="2" key="1">
    <citation type="journal article" date="2023" name="bioRxiv">
        <title>Improved chromosome-level genome assembly for marigold (Tagetes erecta).</title>
        <authorList>
            <person name="Jiang F."/>
            <person name="Yuan L."/>
            <person name="Wang S."/>
            <person name="Wang H."/>
            <person name="Xu D."/>
            <person name="Wang A."/>
            <person name="Fan W."/>
        </authorList>
    </citation>
    <scope>NUCLEOTIDE SEQUENCE</scope>
    <source>
        <strain evidence="2">WSJ</strain>
        <tissue evidence="2">Leaf</tissue>
    </source>
</reference>
<evidence type="ECO:0000313" key="3">
    <source>
        <dbReference type="Proteomes" id="UP001229421"/>
    </source>
</evidence>